<dbReference type="OrthoDB" id="310386at2759"/>
<dbReference type="PANTHER" id="PTHR44943">
    <property type="entry name" value="CELLULOSE SYNTHASE OPERON PROTEIN C"/>
    <property type="match status" value="1"/>
</dbReference>
<dbReference type="AlphaFoldDB" id="A0A0V0QCU0"/>
<feature type="repeat" description="TPR" evidence="3">
    <location>
        <begin position="77"/>
        <end position="110"/>
    </location>
</feature>
<evidence type="ECO:0000313" key="4">
    <source>
        <dbReference type="EMBL" id="KRW99985.1"/>
    </source>
</evidence>
<evidence type="ECO:0000256" key="1">
    <source>
        <dbReference type="ARBA" id="ARBA00022737"/>
    </source>
</evidence>
<comment type="caution">
    <text evidence="4">The sequence shown here is derived from an EMBL/GenBank/DDBJ whole genome shotgun (WGS) entry which is preliminary data.</text>
</comment>
<sequence>MKKNGSKHFVAQYFTGEILVQLGRFEESLPYFKEAIQINPNAKECLVSLGNAFQKLKLFEKALESYEKAVNIDNQYAIAFLNQGLTYMQMDQLEKSLIYLQKAAELGLKEANMHKALVLHKLGKNEESLETFNIIINKYPDNLQFRTYKCMVLVKLERIQEAIKCLDELIEISPDNEEAYIRKESLLDRQYGNSSQELKDFQNIMIKKGFLPQILE</sequence>
<accession>A0A0V0QCU0</accession>
<keyword evidence="2 3" id="KW-0802">TPR repeat</keyword>
<protein>
    <submittedName>
        <fullName evidence="4">Uncharacterized protein</fullName>
    </submittedName>
</protein>
<feature type="repeat" description="TPR" evidence="3">
    <location>
        <begin position="43"/>
        <end position="76"/>
    </location>
</feature>
<evidence type="ECO:0000313" key="5">
    <source>
        <dbReference type="Proteomes" id="UP000054937"/>
    </source>
</evidence>
<dbReference type="Pfam" id="PF13174">
    <property type="entry name" value="TPR_6"/>
    <property type="match status" value="1"/>
</dbReference>
<evidence type="ECO:0000256" key="2">
    <source>
        <dbReference type="ARBA" id="ARBA00022803"/>
    </source>
</evidence>
<reference evidence="4 5" key="1">
    <citation type="journal article" date="2015" name="Sci. Rep.">
        <title>Genome of the facultative scuticociliatosis pathogen Pseudocohnilembus persalinus provides insight into its virulence through horizontal gene transfer.</title>
        <authorList>
            <person name="Xiong J."/>
            <person name="Wang G."/>
            <person name="Cheng J."/>
            <person name="Tian M."/>
            <person name="Pan X."/>
            <person name="Warren A."/>
            <person name="Jiang C."/>
            <person name="Yuan D."/>
            <person name="Miao W."/>
        </authorList>
    </citation>
    <scope>NUCLEOTIDE SEQUENCE [LARGE SCALE GENOMIC DNA]</scope>
    <source>
        <strain evidence="4">36N120E</strain>
    </source>
</reference>
<proteinExistence type="predicted"/>
<dbReference type="InterPro" id="IPR011990">
    <property type="entry name" value="TPR-like_helical_dom_sf"/>
</dbReference>
<dbReference type="Pfam" id="PF13424">
    <property type="entry name" value="TPR_12"/>
    <property type="match status" value="1"/>
</dbReference>
<dbReference type="PROSITE" id="PS50293">
    <property type="entry name" value="TPR_REGION"/>
    <property type="match status" value="1"/>
</dbReference>
<dbReference type="PANTHER" id="PTHR44943:SF8">
    <property type="entry name" value="TPR REPEAT-CONTAINING PROTEIN MJ0263"/>
    <property type="match status" value="1"/>
</dbReference>
<dbReference type="OMA" id="ENAMADF"/>
<dbReference type="Gene3D" id="1.25.40.10">
    <property type="entry name" value="Tetratricopeptide repeat domain"/>
    <property type="match status" value="2"/>
</dbReference>
<name>A0A0V0QCU0_PSEPJ</name>
<evidence type="ECO:0000256" key="3">
    <source>
        <dbReference type="PROSITE-ProRule" id="PRU00339"/>
    </source>
</evidence>
<dbReference type="Proteomes" id="UP000054937">
    <property type="component" value="Unassembled WGS sequence"/>
</dbReference>
<gene>
    <name evidence="4" type="ORF">PPERSA_05488</name>
</gene>
<dbReference type="Pfam" id="PF13181">
    <property type="entry name" value="TPR_8"/>
    <property type="match status" value="2"/>
</dbReference>
<dbReference type="PROSITE" id="PS50005">
    <property type="entry name" value="TPR"/>
    <property type="match status" value="3"/>
</dbReference>
<keyword evidence="5" id="KW-1185">Reference proteome</keyword>
<dbReference type="SMART" id="SM00028">
    <property type="entry name" value="TPR"/>
    <property type="match status" value="5"/>
</dbReference>
<dbReference type="InterPro" id="IPR051685">
    <property type="entry name" value="Ycf3/AcsC/BcsC/TPR_MFPF"/>
</dbReference>
<dbReference type="InParanoid" id="A0A0V0QCU0"/>
<dbReference type="SUPFAM" id="SSF48452">
    <property type="entry name" value="TPR-like"/>
    <property type="match status" value="1"/>
</dbReference>
<organism evidence="4 5">
    <name type="scientific">Pseudocohnilembus persalinus</name>
    <name type="common">Ciliate</name>
    <dbReference type="NCBI Taxonomy" id="266149"/>
    <lineage>
        <taxon>Eukaryota</taxon>
        <taxon>Sar</taxon>
        <taxon>Alveolata</taxon>
        <taxon>Ciliophora</taxon>
        <taxon>Intramacronucleata</taxon>
        <taxon>Oligohymenophorea</taxon>
        <taxon>Scuticociliatia</taxon>
        <taxon>Philasterida</taxon>
        <taxon>Pseudocohnilembidae</taxon>
        <taxon>Pseudocohnilembus</taxon>
    </lineage>
</organism>
<dbReference type="EMBL" id="LDAU01000198">
    <property type="protein sequence ID" value="KRW99985.1"/>
    <property type="molecule type" value="Genomic_DNA"/>
</dbReference>
<feature type="repeat" description="TPR" evidence="3">
    <location>
        <begin position="9"/>
        <end position="42"/>
    </location>
</feature>
<dbReference type="InterPro" id="IPR019734">
    <property type="entry name" value="TPR_rpt"/>
</dbReference>
<keyword evidence="1" id="KW-0677">Repeat</keyword>